<evidence type="ECO:0000256" key="3">
    <source>
        <dbReference type="RuleBase" id="RU364030"/>
    </source>
</evidence>
<name>A0A6G1F5I9_9ORYZ</name>
<proteinExistence type="inferred from homology"/>
<gene>
    <name evidence="4" type="ORF">E2562_008657</name>
</gene>
<dbReference type="Pfam" id="PF02970">
    <property type="entry name" value="TBCA"/>
    <property type="match status" value="1"/>
</dbReference>
<evidence type="ECO:0000313" key="4">
    <source>
        <dbReference type="EMBL" id="KAF0932123.1"/>
    </source>
</evidence>
<keyword evidence="3" id="KW-0963">Cytoplasm</keyword>
<dbReference type="OrthoDB" id="296187at2759"/>
<comment type="caution">
    <text evidence="4">The sequence shown here is derived from an EMBL/GenBank/DDBJ whole genome shotgun (WGS) entry which is preliminary data.</text>
</comment>
<dbReference type="GO" id="GO:0005874">
    <property type="term" value="C:microtubule"/>
    <property type="evidence" value="ECO:0007669"/>
    <property type="project" value="UniProtKB-KW"/>
</dbReference>
<dbReference type="Gene3D" id="1.20.58.90">
    <property type="match status" value="1"/>
</dbReference>
<dbReference type="PANTHER" id="PTHR21500:SF0">
    <property type="entry name" value="TUBULIN-SPECIFIC CHAPERONE A"/>
    <property type="match status" value="1"/>
</dbReference>
<dbReference type="Proteomes" id="UP000479710">
    <property type="component" value="Unassembled WGS sequence"/>
</dbReference>
<keyword evidence="3" id="KW-0493">Microtubule</keyword>
<reference evidence="4 5" key="1">
    <citation type="submission" date="2019-11" db="EMBL/GenBank/DDBJ databases">
        <title>Whole genome sequence of Oryza granulata.</title>
        <authorList>
            <person name="Li W."/>
        </authorList>
    </citation>
    <scope>NUCLEOTIDE SEQUENCE [LARGE SCALE GENOMIC DNA]</scope>
    <source>
        <strain evidence="5">cv. Menghai</strain>
        <tissue evidence="4">Leaf</tissue>
    </source>
</reference>
<dbReference type="EMBL" id="SPHZ02000001">
    <property type="protein sequence ID" value="KAF0932123.1"/>
    <property type="molecule type" value="Genomic_DNA"/>
</dbReference>
<comment type="similarity">
    <text evidence="1 3">Belongs to the TBCA family.</text>
</comment>
<protein>
    <recommendedName>
        <fullName evidence="3">Tubulin-specific chaperone A</fullName>
    </recommendedName>
</protein>
<sequence length="115" mass="12809">MATLRGLKINTSMCKRLVRELRLYEEEAAKTAGKEEEGVDPYDEKQQENVLAESRMMIPDSHNRLETALSDLKATLAELKESNEHGAEIGEAESTITEVEAAFSNSHFSEIPEGI</sequence>
<evidence type="ECO:0000256" key="2">
    <source>
        <dbReference type="ARBA" id="ARBA00023186"/>
    </source>
</evidence>
<dbReference type="InterPro" id="IPR036126">
    <property type="entry name" value="TBCA_sf"/>
</dbReference>
<dbReference type="GO" id="GO:0007021">
    <property type="term" value="P:tubulin complex assembly"/>
    <property type="evidence" value="ECO:0007669"/>
    <property type="project" value="UniProtKB-UniRule"/>
</dbReference>
<dbReference type="GO" id="GO:0048487">
    <property type="term" value="F:beta-tubulin binding"/>
    <property type="evidence" value="ECO:0007669"/>
    <property type="project" value="InterPro"/>
</dbReference>
<dbReference type="PANTHER" id="PTHR21500">
    <property type="entry name" value="TUBULIN-SPECIFIC CHAPERONE A"/>
    <property type="match status" value="1"/>
</dbReference>
<dbReference type="FunFam" id="1.20.58.90:FF:000011">
    <property type="entry name" value="Tubulin-specific chaperone A"/>
    <property type="match status" value="1"/>
</dbReference>
<keyword evidence="2 3" id="KW-0143">Chaperone</keyword>
<evidence type="ECO:0000256" key="1">
    <source>
        <dbReference type="ARBA" id="ARBA00006806"/>
    </source>
</evidence>
<accession>A0A6G1F5I9</accession>
<organism evidence="4 5">
    <name type="scientific">Oryza meyeriana var. granulata</name>
    <dbReference type="NCBI Taxonomy" id="110450"/>
    <lineage>
        <taxon>Eukaryota</taxon>
        <taxon>Viridiplantae</taxon>
        <taxon>Streptophyta</taxon>
        <taxon>Embryophyta</taxon>
        <taxon>Tracheophyta</taxon>
        <taxon>Spermatophyta</taxon>
        <taxon>Magnoliopsida</taxon>
        <taxon>Liliopsida</taxon>
        <taxon>Poales</taxon>
        <taxon>Poaceae</taxon>
        <taxon>BOP clade</taxon>
        <taxon>Oryzoideae</taxon>
        <taxon>Oryzeae</taxon>
        <taxon>Oryzinae</taxon>
        <taxon>Oryza</taxon>
        <taxon>Oryza meyeriana</taxon>
    </lineage>
</organism>
<keyword evidence="5" id="KW-1185">Reference proteome</keyword>
<dbReference type="GO" id="GO:0005829">
    <property type="term" value="C:cytosol"/>
    <property type="evidence" value="ECO:0007669"/>
    <property type="project" value="TreeGrafter"/>
</dbReference>
<evidence type="ECO:0000313" key="5">
    <source>
        <dbReference type="Proteomes" id="UP000479710"/>
    </source>
</evidence>
<dbReference type="GO" id="GO:0007023">
    <property type="term" value="P:post-chaperonin tubulin folding pathway"/>
    <property type="evidence" value="ECO:0007669"/>
    <property type="project" value="UniProtKB-UniRule"/>
</dbReference>
<comment type="subunit">
    <text evidence="3">Supercomplex made of cofactors A to E. Cofactors A and D function by capturing and stabilizing tubulin in a quasi-native conformation. Cofactor E binds to the cofactor D-tubulin complex; interaction with cofactor C then causes the release of tubulin polypeptides that are committed to the native state.</text>
</comment>
<comment type="subcellular location">
    <subcellularLocation>
        <location evidence="3">Cytoplasm</location>
        <location evidence="3">Cytoskeleton</location>
    </subcellularLocation>
</comment>
<dbReference type="SUPFAM" id="SSF46988">
    <property type="entry name" value="Tubulin chaperone cofactor A"/>
    <property type="match status" value="1"/>
</dbReference>
<dbReference type="InterPro" id="IPR004226">
    <property type="entry name" value="TBCA"/>
</dbReference>
<keyword evidence="3" id="KW-0206">Cytoskeleton</keyword>
<dbReference type="AlphaFoldDB" id="A0A6G1F5I9"/>